<accession>A0A9W4X0W1</accession>
<comment type="caution">
    <text evidence="7">The sequence shown here is derived from an EMBL/GenBank/DDBJ whole genome shotgun (WGS) entry which is preliminary data.</text>
</comment>
<name>A0A9W4X0W1_9GLOM</name>
<gene>
    <name evidence="7" type="ORF">FWILDA_LOCUS19249</name>
</gene>
<dbReference type="SUPFAM" id="SSF56112">
    <property type="entry name" value="Protein kinase-like (PK-like)"/>
    <property type="match status" value="1"/>
</dbReference>
<feature type="domain" description="Protein kinase" evidence="6">
    <location>
        <begin position="1"/>
        <end position="91"/>
    </location>
</feature>
<keyword evidence="3" id="KW-0547">Nucleotide-binding</keyword>
<keyword evidence="4" id="KW-0418">Kinase</keyword>
<evidence type="ECO:0000256" key="2">
    <source>
        <dbReference type="ARBA" id="ARBA00022679"/>
    </source>
</evidence>
<evidence type="ECO:0000313" key="7">
    <source>
        <dbReference type="EMBL" id="CAI2199791.1"/>
    </source>
</evidence>
<evidence type="ECO:0000259" key="6">
    <source>
        <dbReference type="PROSITE" id="PS50011"/>
    </source>
</evidence>
<dbReference type="OrthoDB" id="2447406at2759"/>
<dbReference type="GO" id="GO:0004674">
    <property type="term" value="F:protein serine/threonine kinase activity"/>
    <property type="evidence" value="ECO:0007669"/>
    <property type="project" value="UniProtKB-KW"/>
</dbReference>
<dbReference type="InterPro" id="IPR000719">
    <property type="entry name" value="Prot_kinase_dom"/>
</dbReference>
<dbReference type="Pfam" id="PF00069">
    <property type="entry name" value="Pkinase"/>
    <property type="match status" value="1"/>
</dbReference>
<dbReference type="Proteomes" id="UP001153678">
    <property type="component" value="Unassembled WGS sequence"/>
</dbReference>
<dbReference type="Gene3D" id="1.10.510.10">
    <property type="entry name" value="Transferase(Phosphotransferase) domain 1"/>
    <property type="match status" value="1"/>
</dbReference>
<keyword evidence="5" id="KW-0067">ATP-binding</keyword>
<evidence type="ECO:0000256" key="4">
    <source>
        <dbReference type="ARBA" id="ARBA00022777"/>
    </source>
</evidence>
<dbReference type="AlphaFoldDB" id="A0A9W4X0W1"/>
<reference evidence="7" key="1">
    <citation type="submission" date="2022-08" db="EMBL/GenBank/DDBJ databases">
        <authorList>
            <person name="Kallberg Y."/>
            <person name="Tangrot J."/>
            <person name="Rosling A."/>
        </authorList>
    </citation>
    <scope>NUCLEOTIDE SEQUENCE</scope>
    <source>
        <strain evidence="7">Wild A</strain>
    </source>
</reference>
<dbReference type="InterPro" id="IPR011009">
    <property type="entry name" value="Kinase-like_dom_sf"/>
</dbReference>
<evidence type="ECO:0000313" key="8">
    <source>
        <dbReference type="Proteomes" id="UP001153678"/>
    </source>
</evidence>
<keyword evidence="8" id="KW-1185">Reference proteome</keyword>
<proteinExistence type="predicted"/>
<evidence type="ECO:0000256" key="5">
    <source>
        <dbReference type="ARBA" id="ARBA00022840"/>
    </source>
</evidence>
<dbReference type="PROSITE" id="PS50011">
    <property type="entry name" value="PROTEIN_KINASE_DOM"/>
    <property type="match status" value="1"/>
</dbReference>
<protein>
    <submittedName>
        <fullName evidence="7">12571_t:CDS:1</fullName>
    </submittedName>
</protein>
<feature type="non-terminal residue" evidence="7">
    <location>
        <position position="91"/>
    </location>
</feature>
<dbReference type="GO" id="GO:0005524">
    <property type="term" value="F:ATP binding"/>
    <property type="evidence" value="ECO:0007669"/>
    <property type="project" value="UniProtKB-KW"/>
</dbReference>
<dbReference type="PANTHER" id="PTHR24351">
    <property type="entry name" value="RIBOSOMAL PROTEIN S6 KINASE"/>
    <property type="match status" value="1"/>
</dbReference>
<organism evidence="7 8">
    <name type="scientific">Funneliformis geosporum</name>
    <dbReference type="NCBI Taxonomy" id="1117311"/>
    <lineage>
        <taxon>Eukaryota</taxon>
        <taxon>Fungi</taxon>
        <taxon>Fungi incertae sedis</taxon>
        <taxon>Mucoromycota</taxon>
        <taxon>Glomeromycotina</taxon>
        <taxon>Glomeromycetes</taxon>
        <taxon>Glomerales</taxon>
        <taxon>Glomeraceae</taxon>
        <taxon>Funneliformis</taxon>
    </lineage>
</organism>
<sequence length="91" mass="10104">QLPFLMFQLRIDANPTKRPTAYELSEVLHGGLNSIHEQGLIHRDLHVGNILQGNFLDTGSCCIADLGLCKPANEANQREEVYGVLPYMAPE</sequence>
<evidence type="ECO:0000256" key="1">
    <source>
        <dbReference type="ARBA" id="ARBA00022527"/>
    </source>
</evidence>
<keyword evidence="2" id="KW-0808">Transferase</keyword>
<dbReference type="EMBL" id="CAMKVN010022345">
    <property type="protein sequence ID" value="CAI2199791.1"/>
    <property type="molecule type" value="Genomic_DNA"/>
</dbReference>
<keyword evidence="1" id="KW-0723">Serine/threonine-protein kinase</keyword>
<evidence type="ECO:0000256" key="3">
    <source>
        <dbReference type="ARBA" id="ARBA00022741"/>
    </source>
</evidence>
<feature type="non-terminal residue" evidence="7">
    <location>
        <position position="1"/>
    </location>
</feature>